<dbReference type="InterPro" id="IPR012677">
    <property type="entry name" value="Nucleotide-bd_a/b_plait_sf"/>
</dbReference>
<comment type="caution">
    <text evidence="2">The sequence shown here is derived from an EMBL/GenBank/DDBJ whole genome shotgun (WGS) entry which is preliminary data.</text>
</comment>
<sequence length="919" mass="100766">MGNLTRAGNALLEAAEASRRASPSTGGAQRHRLASPGTSTPPTPTTPRLKLYSSEANRRAEAAKAEGASAGASSSANDPSPTTTTVPLTPFQQAMAMFPPTSTASTAPITPAAATTTPSLSVPAAPRKIGNQRVPDNHPSQRSAPVSTAAPVSAPVSAPLPVPALKLGNYTVEAAETPAPTPSVPSSALSDAPPLPSANDDCGLLAPNDLLEVLIKPAISGTFSSPLPPPPPAPLAPPRPPAAFQGAFPSLTWQQELQEVSIAFPQAWETLVGLFFQESGRAPVELADSTNNSTVLREYWGPDARKQDLGVNNPQNIQFEKWEWPQGDGDFASLVAAVNNGGQAIFESVVRSWAGRCPDRVRFVLRKAGWLRPYDRESSYPEERRVVSNILMMEEGEERSRLVALAKEESPRFFQECLDDHFICNHKKTTLKRRAGDETDADCYYDNTWFENQRRIIGTVGFEPLKSSSPKRLRMSPMGGLPTQFHGVPLEERAIDSKGNRMPWSLEWHDDHPNARGHNRHTEEKGPFGKSTKRRGSSRTRTATPAKKENPTLDGFDKALQFSAKKAIEDQQEANASARPQTDGHVTSHNAPSHDKEPTAVMLYGFSSSTQWSAINSYEKASHGMICEDYDREPPAELQKYPRTLSSTSSVKRRPLTQQERRMAFKYAGGNHWIKVTFDSAEAANRAIEHSPYPIYGKWVYAELYHDEAPADAEIPILEGEQAHARPARRPAQTLSAVFAQQASHQQRATATLPRSFNPTAMSQADDQRPNDALSSSPSTASSATATGPEYPNLRNRHPSQTQEHGSSTITQAIAPVSNVAPGEYNPAMMRHFQHIPRTVIRPASEAFLPVPNYWERWVQWLRANGLIPGDFVGDLLPRDANGNFDWNGATWYWRFWYTIDKYLGTDICALKPERPAED</sequence>
<feature type="compositionally biased region" description="Low complexity" evidence="1">
    <location>
        <begin position="65"/>
        <end position="87"/>
    </location>
</feature>
<feature type="compositionally biased region" description="Low complexity" evidence="1">
    <location>
        <begin position="101"/>
        <end position="126"/>
    </location>
</feature>
<dbReference type="PANTHER" id="PTHR48125:SF10">
    <property type="entry name" value="OS12G0136300 PROTEIN"/>
    <property type="match status" value="1"/>
</dbReference>
<reference evidence="2" key="1">
    <citation type="submission" date="2022-11" db="EMBL/GenBank/DDBJ databases">
        <title>Chromosomal genome sequence assembly and mating type (MAT) locus characterization of the leprose asexual lichenized fungus Lepraria neglecta (Nyl.) Erichsen.</title>
        <authorList>
            <person name="Allen J.L."/>
            <person name="Pfeffer B."/>
        </authorList>
    </citation>
    <scope>NUCLEOTIDE SEQUENCE</scope>
    <source>
        <strain evidence="2">Allen 5258</strain>
    </source>
</reference>
<feature type="compositionally biased region" description="Polar residues" evidence="1">
    <location>
        <begin position="733"/>
        <end position="765"/>
    </location>
</feature>
<protein>
    <submittedName>
        <fullName evidence="2">Uncharacterized protein</fullName>
    </submittedName>
</protein>
<name>A0AAD9Z3T9_9LECA</name>
<accession>A0AAD9Z3T9</accession>
<gene>
    <name evidence="2" type="ORF">OEA41_005461</name>
</gene>
<proteinExistence type="predicted"/>
<organism evidence="2 3">
    <name type="scientific">Lepraria neglecta</name>
    <dbReference type="NCBI Taxonomy" id="209136"/>
    <lineage>
        <taxon>Eukaryota</taxon>
        <taxon>Fungi</taxon>
        <taxon>Dikarya</taxon>
        <taxon>Ascomycota</taxon>
        <taxon>Pezizomycotina</taxon>
        <taxon>Lecanoromycetes</taxon>
        <taxon>OSLEUM clade</taxon>
        <taxon>Lecanoromycetidae</taxon>
        <taxon>Lecanorales</taxon>
        <taxon>Lecanorineae</taxon>
        <taxon>Stereocaulaceae</taxon>
        <taxon>Lepraria</taxon>
    </lineage>
</organism>
<dbReference type="PANTHER" id="PTHR48125">
    <property type="entry name" value="LP07818P1"/>
    <property type="match status" value="1"/>
</dbReference>
<dbReference type="AlphaFoldDB" id="A0AAD9Z3T9"/>
<feature type="region of interest" description="Disordered" evidence="1">
    <location>
        <begin position="509"/>
        <end position="553"/>
    </location>
</feature>
<feature type="region of interest" description="Disordered" evidence="1">
    <location>
        <begin position="1"/>
        <end position="87"/>
    </location>
</feature>
<evidence type="ECO:0000313" key="2">
    <source>
        <dbReference type="EMBL" id="KAK3169013.1"/>
    </source>
</evidence>
<feature type="compositionally biased region" description="Basic and acidic residues" evidence="1">
    <location>
        <begin position="509"/>
        <end position="527"/>
    </location>
</feature>
<feature type="compositionally biased region" description="Low complexity" evidence="1">
    <location>
        <begin position="143"/>
        <end position="154"/>
    </location>
</feature>
<feature type="region of interest" description="Disordered" evidence="1">
    <location>
        <begin position="568"/>
        <end position="596"/>
    </location>
</feature>
<feature type="compositionally biased region" description="Polar residues" evidence="1">
    <location>
        <begin position="573"/>
        <end position="591"/>
    </location>
</feature>
<dbReference type="Gene3D" id="3.30.70.330">
    <property type="match status" value="1"/>
</dbReference>
<feature type="region of interest" description="Disordered" evidence="1">
    <location>
        <begin position="723"/>
        <end position="815"/>
    </location>
</feature>
<evidence type="ECO:0000256" key="1">
    <source>
        <dbReference type="SAM" id="MobiDB-lite"/>
    </source>
</evidence>
<dbReference type="EMBL" id="JASNWA010000010">
    <property type="protein sequence ID" value="KAK3169013.1"/>
    <property type="molecule type" value="Genomic_DNA"/>
</dbReference>
<evidence type="ECO:0000313" key="3">
    <source>
        <dbReference type="Proteomes" id="UP001276659"/>
    </source>
</evidence>
<keyword evidence="3" id="KW-1185">Reference proteome</keyword>
<feature type="region of interest" description="Disordered" evidence="1">
    <location>
        <begin position="101"/>
        <end position="154"/>
    </location>
</feature>
<feature type="compositionally biased region" description="Low complexity" evidence="1">
    <location>
        <begin position="775"/>
        <end position="787"/>
    </location>
</feature>
<dbReference type="Proteomes" id="UP001276659">
    <property type="component" value="Unassembled WGS sequence"/>
</dbReference>
<feature type="compositionally biased region" description="Polar residues" evidence="1">
    <location>
        <begin position="799"/>
        <end position="812"/>
    </location>
</feature>